<organism evidence="11 12">
    <name type="scientific">Paenibacillus swuensis</name>
    <dbReference type="NCBI Taxonomy" id="1178515"/>
    <lineage>
        <taxon>Bacteria</taxon>
        <taxon>Bacillati</taxon>
        <taxon>Bacillota</taxon>
        <taxon>Bacilli</taxon>
        <taxon>Bacillales</taxon>
        <taxon>Paenibacillaceae</taxon>
        <taxon>Paenibacillus</taxon>
    </lineage>
</organism>
<evidence type="ECO:0000313" key="11">
    <source>
        <dbReference type="EMBL" id="ANE47617.1"/>
    </source>
</evidence>
<comment type="caution">
    <text evidence="7">Lacks conserved residue(s) required for the propagation of feature annotation.</text>
</comment>
<dbReference type="SUPFAM" id="SSF46894">
    <property type="entry name" value="C-terminal effector domain of the bipartite response regulators"/>
    <property type="match status" value="1"/>
</dbReference>
<dbReference type="Gene3D" id="3.40.50.2300">
    <property type="match status" value="1"/>
</dbReference>
<evidence type="ECO:0000259" key="9">
    <source>
        <dbReference type="PROSITE" id="PS50110"/>
    </source>
</evidence>
<comment type="subcellular location">
    <subcellularLocation>
        <location evidence="1">Cytoplasm</location>
    </subcellularLocation>
</comment>
<evidence type="ECO:0000256" key="8">
    <source>
        <dbReference type="PROSITE-ProRule" id="PRU01091"/>
    </source>
</evidence>
<dbReference type="PANTHER" id="PTHR48111">
    <property type="entry name" value="REGULATOR OF RPOS"/>
    <property type="match status" value="1"/>
</dbReference>
<dbReference type="Proteomes" id="UP000076927">
    <property type="component" value="Chromosome"/>
</dbReference>
<accession>A0A172TLC5</accession>
<dbReference type="PANTHER" id="PTHR48111:SF1">
    <property type="entry name" value="TWO-COMPONENT RESPONSE REGULATOR ORR33"/>
    <property type="match status" value="1"/>
</dbReference>
<dbReference type="GO" id="GO:0005829">
    <property type="term" value="C:cytosol"/>
    <property type="evidence" value="ECO:0007669"/>
    <property type="project" value="TreeGrafter"/>
</dbReference>
<name>A0A172TLC5_9BACL</name>
<keyword evidence="6" id="KW-0804">Transcription</keyword>
<dbReference type="STRING" id="1178515.SY83_16495"/>
<evidence type="ECO:0000256" key="1">
    <source>
        <dbReference type="ARBA" id="ARBA00004496"/>
    </source>
</evidence>
<reference evidence="11 12" key="1">
    <citation type="submission" date="2015-01" db="EMBL/GenBank/DDBJ databases">
        <title>Paenibacillus swuensis/DY6/whole genome sequencing.</title>
        <authorList>
            <person name="Kim M.K."/>
            <person name="Srinivasan S."/>
            <person name="Lee J.-J."/>
        </authorList>
    </citation>
    <scope>NUCLEOTIDE SEQUENCE [LARGE SCALE GENOMIC DNA]</scope>
    <source>
        <strain evidence="11 12">DY6</strain>
    </source>
</reference>
<dbReference type="InterPro" id="IPR001867">
    <property type="entry name" value="OmpR/PhoB-type_DNA-bd"/>
</dbReference>
<evidence type="ECO:0008006" key="13">
    <source>
        <dbReference type="Google" id="ProtNLM"/>
    </source>
</evidence>
<dbReference type="PROSITE" id="PS51755">
    <property type="entry name" value="OMPR_PHOB"/>
    <property type="match status" value="1"/>
</dbReference>
<proteinExistence type="predicted"/>
<dbReference type="Gene3D" id="1.10.10.10">
    <property type="entry name" value="Winged helix-like DNA-binding domain superfamily/Winged helix DNA-binding domain"/>
    <property type="match status" value="1"/>
</dbReference>
<dbReference type="PATRIC" id="fig|1178515.4.peg.3318"/>
<dbReference type="Pfam" id="PF00486">
    <property type="entry name" value="Trans_reg_C"/>
    <property type="match status" value="1"/>
</dbReference>
<keyword evidence="4" id="KW-0805">Transcription regulation</keyword>
<feature type="DNA-binding region" description="OmpR/PhoB-type" evidence="8">
    <location>
        <begin position="128"/>
        <end position="226"/>
    </location>
</feature>
<dbReference type="GO" id="GO:0000976">
    <property type="term" value="F:transcription cis-regulatory region binding"/>
    <property type="evidence" value="ECO:0007669"/>
    <property type="project" value="TreeGrafter"/>
</dbReference>
<sequence length="239" mass="27649">MNKRMLLIVEDNKTSLDLQHFFASFFTVEPVSDGLFGLIRAVQSNPDIIVLSHKLSKVRVLELCQQLRQTTPSILIILGQDMPVNERIAFYDAGADDVHYAGLTNKELLCKINVLSRRTHPHPQAEGEQILRFGMLTINKSTHKAYMDQDEIKLTRKEFSILWMLVSKPEQIISRNELLRIVWSYDHLGDDRMIDSHLNRIRKKMQKFSNEISIKTVWGVGYKIEKSHMFELNGIAQTN</sequence>
<evidence type="ECO:0000313" key="12">
    <source>
        <dbReference type="Proteomes" id="UP000076927"/>
    </source>
</evidence>
<dbReference type="GO" id="GO:0032993">
    <property type="term" value="C:protein-DNA complex"/>
    <property type="evidence" value="ECO:0007669"/>
    <property type="project" value="TreeGrafter"/>
</dbReference>
<keyword evidence="12" id="KW-1185">Reference proteome</keyword>
<dbReference type="CDD" id="cd00383">
    <property type="entry name" value="trans_reg_C"/>
    <property type="match status" value="1"/>
</dbReference>
<dbReference type="SMART" id="SM00862">
    <property type="entry name" value="Trans_reg_C"/>
    <property type="match status" value="1"/>
</dbReference>
<evidence type="ECO:0000256" key="2">
    <source>
        <dbReference type="ARBA" id="ARBA00022553"/>
    </source>
</evidence>
<dbReference type="RefSeq" id="WP_068608491.1">
    <property type="nucleotide sequence ID" value="NZ_CP011388.1"/>
</dbReference>
<dbReference type="PROSITE" id="PS50110">
    <property type="entry name" value="RESPONSE_REGULATORY"/>
    <property type="match status" value="1"/>
</dbReference>
<dbReference type="InterPro" id="IPR011006">
    <property type="entry name" value="CheY-like_superfamily"/>
</dbReference>
<dbReference type="SUPFAM" id="SSF52172">
    <property type="entry name" value="CheY-like"/>
    <property type="match status" value="1"/>
</dbReference>
<dbReference type="InterPro" id="IPR016032">
    <property type="entry name" value="Sig_transdc_resp-reg_C-effctor"/>
</dbReference>
<feature type="domain" description="OmpR/PhoB-type" evidence="10">
    <location>
        <begin position="128"/>
        <end position="226"/>
    </location>
</feature>
<evidence type="ECO:0000256" key="6">
    <source>
        <dbReference type="ARBA" id="ARBA00023163"/>
    </source>
</evidence>
<evidence type="ECO:0000256" key="4">
    <source>
        <dbReference type="ARBA" id="ARBA00023015"/>
    </source>
</evidence>
<evidence type="ECO:0000256" key="5">
    <source>
        <dbReference type="ARBA" id="ARBA00023125"/>
    </source>
</evidence>
<dbReference type="InterPro" id="IPR036388">
    <property type="entry name" value="WH-like_DNA-bd_sf"/>
</dbReference>
<dbReference type="GO" id="GO:0000156">
    <property type="term" value="F:phosphorelay response regulator activity"/>
    <property type="evidence" value="ECO:0007669"/>
    <property type="project" value="TreeGrafter"/>
</dbReference>
<dbReference type="FunFam" id="1.10.10.10:FF:000018">
    <property type="entry name" value="DNA-binding response regulator ResD"/>
    <property type="match status" value="1"/>
</dbReference>
<evidence type="ECO:0000256" key="3">
    <source>
        <dbReference type="ARBA" id="ARBA00023012"/>
    </source>
</evidence>
<dbReference type="GO" id="GO:0006355">
    <property type="term" value="P:regulation of DNA-templated transcription"/>
    <property type="evidence" value="ECO:0007669"/>
    <property type="project" value="InterPro"/>
</dbReference>
<dbReference type="OrthoDB" id="7556122at2"/>
<dbReference type="AlphaFoldDB" id="A0A172TLC5"/>
<protein>
    <recommendedName>
        <fullName evidence="13">Transcriptional regulator</fullName>
    </recommendedName>
</protein>
<keyword evidence="5 8" id="KW-0238">DNA-binding</keyword>
<gene>
    <name evidence="11" type="ORF">SY83_16495</name>
</gene>
<dbReference type="InterPro" id="IPR039420">
    <property type="entry name" value="WalR-like"/>
</dbReference>
<keyword evidence="3" id="KW-0902">Two-component regulatory system</keyword>
<feature type="domain" description="Response regulatory" evidence="9">
    <location>
        <begin position="4"/>
        <end position="116"/>
    </location>
</feature>
<keyword evidence="2" id="KW-0597">Phosphoprotein</keyword>
<evidence type="ECO:0000259" key="10">
    <source>
        <dbReference type="PROSITE" id="PS51755"/>
    </source>
</evidence>
<dbReference type="EMBL" id="CP011388">
    <property type="protein sequence ID" value="ANE47617.1"/>
    <property type="molecule type" value="Genomic_DNA"/>
</dbReference>
<dbReference type="KEGG" id="pswu:SY83_16495"/>
<dbReference type="InterPro" id="IPR001789">
    <property type="entry name" value="Sig_transdc_resp-reg_receiver"/>
</dbReference>
<evidence type="ECO:0000256" key="7">
    <source>
        <dbReference type="PROSITE-ProRule" id="PRU00169"/>
    </source>
</evidence>